<organism evidence="1 2">
    <name type="scientific">Wickerhamomyces pijperi</name>
    <name type="common">Yeast</name>
    <name type="synonym">Pichia pijperi</name>
    <dbReference type="NCBI Taxonomy" id="599730"/>
    <lineage>
        <taxon>Eukaryota</taxon>
        <taxon>Fungi</taxon>
        <taxon>Dikarya</taxon>
        <taxon>Ascomycota</taxon>
        <taxon>Saccharomycotina</taxon>
        <taxon>Saccharomycetes</taxon>
        <taxon>Phaffomycetales</taxon>
        <taxon>Wickerhamomycetaceae</taxon>
        <taxon>Wickerhamomyces</taxon>
    </lineage>
</organism>
<name>A0A9P8Q9G5_WICPI</name>
<reference evidence="1" key="1">
    <citation type="journal article" date="2021" name="Open Biol.">
        <title>Shared evolutionary footprints suggest mitochondrial oxidative damage underlies multiple complex I losses in fungi.</title>
        <authorList>
            <person name="Schikora-Tamarit M.A."/>
            <person name="Marcet-Houben M."/>
            <person name="Nosek J."/>
            <person name="Gabaldon T."/>
        </authorList>
    </citation>
    <scope>NUCLEOTIDE SEQUENCE</scope>
    <source>
        <strain evidence="1">CBS2887</strain>
    </source>
</reference>
<dbReference type="AlphaFoldDB" id="A0A9P8Q9G5"/>
<reference evidence="1" key="2">
    <citation type="submission" date="2021-01" db="EMBL/GenBank/DDBJ databases">
        <authorList>
            <person name="Schikora-Tamarit M.A."/>
        </authorList>
    </citation>
    <scope>NUCLEOTIDE SEQUENCE</scope>
    <source>
        <strain evidence="1">CBS2887</strain>
    </source>
</reference>
<protein>
    <submittedName>
        <fullName evidence="1">Uncharacterized protein</fullName>
    </submittedName>
</protein>
<dbReference type="EMBL" id="JAEUBG010001969">
    <property type="protein sequence ID" value="KAH3685497.1"/>
    <property type="molecule type" value="Genomic_DNA"/>
</dbReference>
<accession>A0A9P8Q9G5</accession>
<sequence length="97" mass="10288">MVLLALFKEAFKFSDSTFDALISMSLTGEIGGSEPSSSDCVASFEGLNVGISPRPPLKGLDLVELVLSSSNFTLSSSISSFNLELTSFNSSTCFFKS</sequence>
<evidence type="ECO:0000313" key="2">
    <source>
        <dbReference type="Proteomes" id="UP000774326"/>
    </source>
</evidence>
<evidence type="ECO:0000313" key="1">
    <source>
        <dbReference type="EMBL" id="KAH3685497.1"/>
    </source>
</evidence>
<proteinExistence type="predicted"/>
<keyword evidence="2" id="KW-1185">Reference proteome</keyword>
<dbReference type="Proteomes" id="UP000774326">
    <property type="component" value="Unassembled WGS sequence"/>
</dbReference>
<comment type="caution">
    <text evidence="1">The sequence shown here is derived from an EMBL/GenBank/DDBJ whole genome shotgun (WGS) entry which is preliminary data.</text>
</comment>
<gene>
    <name evidence="1" type="ORF">WICPIJ_003532</name>
</gene>